<feature type="transmembrane region" description="Helical" evidence="1">
    <location>
        <begin position="6"/>
        <end position="23"/>
    </location>
</feature>
<proteinExistence type="predicted"/>
<dbReference type="Proteomes" id="UP000270021">
    <property type="component" value="Chromosome"/>
</dbReference>
<sequence>MNWGAVALAAAVIVILAVIWILNARRLDRLHRTVIQSRLTLNEALTQRARASAEFAASGALDVAGAILLADAAQLALAESHQPIATDGLEAGPGYRRPARSSDRLTLESNLSRTLRLVHDGLEDDELTEEQKTAHAVLEDTRENVRLARRFHNAFVDQARRLRGNPFVRAARMAGGAPMPLPVDMDDE</sequence>
<accession>A0A3Q8WSG5</accession>
<dbReference type="OrthoDB" id="3214694at2"/>
<dbReference type="EMBL" id="CP034438">
    <property type="protein sequence ID" value="AZN29191.1"/>
    <property type="molecule type" value="Genomic_DNA"/>
</dbReference>
<reference evidence="2 3" key="1">
    <citation type="submission" date="2018-12" db="EMBL/GenBank/DDBJ databases">
        <title>Complete genome sequence of Flaviflexus salsibiostraticola KCTC 33148.</title>
        <authorList>
            <person name="Bae J.-W."/>
        </authorList>
    </citation>
    <scope>NUCLEOTIDE SEQUENCE [LARGE SCALE GENOMIC DNA]</scope>
    <source>
        <strain evidence="2 3">KCTC 33148</strain>
    </source>
</reference>
<dbReference type="KEGG" id="fsl:EJO69_01930"/>
<keyword evidence="1" id="KW-0472">Membrane</keyword>
<gene>
    <name evidence="2" type="ORF">EJO69_01930</name>
</gene>
<evidence type="ECO:0000256" key="1">
    <source>
        <dbReference type="SAM" id="Phobius"/>
    </source>
</evidence>
<evidence type="ECO:0000313" key="3">
    <source>
        <dbReference type="Proteomes" id="UP000270021"/>
    </source>
</evidence>
<dbReference type="AlphaFoldDB" id="A0A3Q8WSG5"/>
<evidence type="ECO:0000313" key="2">
    <source>
        <dbReference type="EMBL" id="AZN29191.1"/>
    </source>
</evidence>
<evidence type="ECO:0008006" key="4">
    <source>
        <dbReference type="Google" id="ProtNLM"/>
    </source>
</evidence>
<name>A0A3Q8WSG5_9ACTO</name>
<protein>
    <recommendedName>
        <fullName evidence="4">LemA family protein</fullName>
    </recommendedName>
</protein>
<keyword evidence="1" id="KW-0812">Transmembrane</keyword>
<dbReference type="RefSeq" id="WP_126038497.1">
    <property type="nucleotide sequence ID" value="NZ_CP034438.1"/>
</dbReference>
<organism evidence="2 3">
    <name type="scientific">Flaviflexus salsibiostraticola</name>
    <dbReference type="NCBI Taxonomy" id="1282737"/>
    <lineage>
        <taxon>Bacteria</taxon>
        <taxon>Bacillati</taxon>
        <taxon>Actinomycetota</taxon>
        <taxon>Actinomycetes</taxon>
        <taxon>Actinomycetales</taxon>
        <taxon>Actinomycetaceae</taxon>
        <taxon>Flaviflexus</taxon>
    </lineage>
</organism>
<keyword evidence="1" id="KW-1133">Transmembrane helix</keyword>
<keyword evidence="3" id="KW-1185">Reference proteome</keyword>